<dbReference type="GO" id="GO:0000155">
    <property type="term" value="F:phosphorelay sensor kinase activity"/>
    <property type="evidence" value="ECO:0007669"/>
    <property type="project" value="InterPro"/>
</dbReference>
<evidence type="ECO:0000259" key="5">
    <source>
        <dbReference type="PROSITE" id="PS50109"/>
    </source>
</evidence>
<dbReference type="SUPFAM" id="SSF55874">
    <property type="entry name" value="ATPase domain of HSP90 chaperone/DNA topoisomerase II/histidine kinase"/>
    <property type="match status" value="1"/>
</dbReference>
<keyword evidence="4" id="KW-0175">Coiled coil</keyword>
<dbReference type="InterPro" id="IPR005467">
    <property type="entry name" value="His_kinase_dom"/>
</dbReference>
<comment type="catalytic activity">
    <reaction evidence="1">
        <text>ATP + protein L-histidine = ADP + protein N-phospho-L-histidine.</text>
        <dbReference type="EC" id="2.7.13.3"/>
    </reaction>
</comment>
<dbReference type="Gene3D" id="3.30.565.10">
    <property type="entry name" value="Histidine kinase-like ATPase, C-terminal domain"/>
    <property type="match status" value="1"/>
</dbReference>
<organism evidence="6 8">
    <name type="scientific">Iodobacter fluviatilis</name>
    <dbReference type="NCBI Taxonomy" id="537"/>
    <lineage>
        <taxon>Bacteria</taxon>
        <taxon>Pseudomonadati</taxon>
        <taxon>Pseudomonadota</taxon>
        <taxon>Betaproteobacteria</taxon>
        <taxon>Neisseriales</taxon>
        <taxon>Chitinibacteraceae</taxon>
        <taxon>Iodobacter</taxon>
    </lineage>
</organism>
<dbReference type="PANTHER" id="PTHR43065:SF50">
    <property type="entry name" value="HISTIDINE KINASE"/>
    <property type="match status" value="1"/>
</dbReference>
<sequence>MPFSASLPPQTMIPPMLRALVSISYVILNKEGTIIDANDGFYQLLKQDPASSPQDISPFIINPDFNTLIALIGSNEDGILHRGILNYLDSQGSGHSQKGLVYCRNGNIEIISEYDIKESEQLIQTVLTLNQELADKQRELLRANRAQDSLLKKLEETQSQLLQREKMASIGQLAAGVAHEINNPIAFVSANLGVMSGYINDLLSVLDAYTATESLLPAGTLAAIRQLYQKKDIPYLREDSQQLLNESRDGLRRVRDIVQNLKEFSQIEQTSWQMADLHKGLESTVQMIQSKLRPDTIIRREYGHIPLLQCHLAEINQVFLNLLTNASQAISEKGLIILRSGCNQSWVWIEIEDNGCGILQEQQSRIFEPFFTTRPVGSGTGLGLSQAWKIIADHGGHIDLNSSPGQGSLFRIRLPLVRGC</sequence>
<dbReference type="SUPFAM" id="SSF47384">
    <property type="entry name" value="Homodimeric domain of signal transducing histidine kinase"/>
    <property type="match status" value="1"/>
</dbReference>
<feature type="domain" description="Histidine kinase" evidence="5">
    <location>
        <begin position="176"/>
        <end position="418"/>
    </location>
</feature>
<dbReference type="InterPro" id="IPR036097">
    <property type="entry name" value="HisK_dim/P_sf"/>
</dbReference>
<keyword evidence="6" id="KW-0808">Transferase</keyword>
<dbReference type="Proteomes" id="UP000255108">
    <property type="component" value="Unassembled WGS sequence"/>
</dbReference>
<evidence type="ECO:0000313" key="7">
    <source>
        <dbReference type="EMBL" id="TCU85576.1"/>
    </source>
</evidence>
<dbReference type="Gene3D" id="1.10.287.130">
    <property type="match status" value="1"/>
</dbReference>
<dbReference type="Proteomes" id="UP000295794">
    <property type="component" value="Unassembled WGS sequence"/>
</dbReference>
<dbReference type="OrthoDB" id="9812260at2"/>
<dbReference type="SMART" id="SM00387">
    <property type="entry name" value="HATPase_c"/>
    <property type="match status" value="1"/>
</dbReference>
<dbReference type="EMBL" id="SMBT01000007">
    <property type="protein sequence ID" value="TCU85576.1"/>
    <property type="molecule type" value="Genomic_DNA"/>
</dbReference>
<keyword evidence="3" id="KW-0597">Phosphoprotein</keyword>
<dbReference type="InterPro" id="IPR004358">
    <property type="entry name" value="Sig_transdc_His_kin-like_C"/>
</dbReference>
<dbReference type="EC" id="2.7.13.3" evidence="2"/>
<reference evidence="7 9" key="2">
    <citation type="submission" date="2019-03" db="EMBL/GenBank/DDBJ databases">
        <title>Genomic Encyclopedia of Type Strains, Phase IV (KMG-IV): sequencing the most valuable type-strain genomes for metagenomic binning, comparative biology and taxonomic classification.</title>
        <authorList>
            <person name="Goeker M."/>
        </authorList>
    </citation>
    <scope>NUCLEOTIDE SEQUENCE [LARGE SCALE GENOMIC DNA]</scope>
    <source>
        <strain evidence="7 9">DSM 3764</strain>
    </source>
</reference>
<name>A0A377SXC9_9NEIS</name>
<dbReference type="RefSeq" id="WP_115228706.1">
    <property type="nucleotide sequence ID" value="NZ_CAWOLO010000007.1"/>
</dbReference>
<reference evidence="6 8" key="1">
    <citation type="submission" date="2018-06" db="EMBL/GenBank/DDBJ databases">
        <authorList>
            <consortium name="Pathogen Informatics"/>
            <person name="Doyle S."/>
        </authorList>
    </citation>
    <scope>NUCLEOTIDE SEQUENCE [LARGE SCALE GENOMIC DNA]</scope>
    <source>
        <strain evidence="6 8">NCTC11159</strain>
    </source>
</reference>
<gene>
    <name evidence="6" type="primary">zraS_6</name>
    <name evidence="7" type="ORF">EV682_10786</name>
    <name evidence="6" type="ORF">NCTC11159_03522</name>
</gene>
<dbReference type="SMART" id="SM00388">
    <property type="entry name" value="HisKA"/>
    <property type="match status" value="1"/>
</dbReference>
<feature type="coiled-coil region" evidence="4">
    <location>
        <begin position="119"/>
        <end position="160"/>
    </location>
</feature>
<dbReference type="CDD" id="cd00082">
    <property type="entry name" value="HisKA"/>
    <property type="match status" value="1"/>
</dbReference>
<evidence type="ECO:0000313" key="6">
    <source>
        <dbReference type="EMBL" id="STR44976.1"/>
    </source>
</evidence>
<evidence type="ECO:0000256" key="3">
    <source>
        <dbReference type="ARBA" id="ARBA00022553"/>
    </source>
</evidence>
<accession>A0A377SXC9</accession>
<evidence type="ECO:0000313" key="9">
    <source>
        <dbReference type="Proteomes" id="UP000295794"/>
    </source>
</evidence>
<dbReference type="AlphaFoldDB" id="A0A377SXC9"/>
<dbReference type="PROSITE" id="PS50109">
    <property type="entry name" value="HIS_KIN"/>
    <property type="match status" value="1"/>
</dbReference>
<evidence type="ECO:0000256" key="2">
    <source>
        <dbReference type="ARBA" id="ARBA00012438"/>
    </source>
</evidence>
<dbReference type="InterPro" id="IPR036890">
    <property type="entry name" value="HATPase_C_sf"/>
</dbReference>
<protein>
    <recommendedName>
        <fullName evidence="2">histidine kinase</fullName>
        <ecNumber evidence="2">2.7.13.3</ecNumber>
    </recommendedName>
</protein>
<dbReference type="EMBL" id="UGHR01000003">
    <property type="protein sequence ID" value="STR44976.1"/>
    <property type="molecule type" value="Genomic_DNA"/>
</dbReference>
<dbReference type="PRINTS" id="PR00344">
    <property type="entry name" value="BCTRLSENSOR"/>
</dbReference>
<dbReference type="PANTHER" id="PTHR43065">
    <property type="entry name" value="SENSOR HISTIDINE KINASE"/>
    <property type="match status" value="1"/>
</dbReference>
<keyword evidence="9" id="KW-1185">Reference proteome</keyword>
<dbReference type="InterPro" id="IPR003594">
    <property type="entry name" value="HATPase_dom"/>
</dbReference>
<evidence type="ECO:0000256" key="4">
    <source>
        <dbReference type="SAM" id="Coils"/>
    </source>
</evidence>
<dbReference type="Pfam" id="PF02518">
    <property type="entry name" value="HATPase_c"/>
    <property type="match status" value="1"/>
</dbReference>
<dbReference type="InterPro" id="IPR003661">
    <property type="entry name" value="HisK_dim/P_dom"/>
</dbReference>
<proteinExistence type="predicted"/>
<evidence type="ECO:0000313" key="8">
    <source>
        <dbReference type="Proteomes" id="UP000255108"/>
    </source>
</evidence>
<evidence type="ECO:0000256" key="1">
    <source>
        <dbReference type="ARBA" id="ARBA00000085"/>
    </source>
</evidence>